<gene>
    <name evidence="9" type="ORF">D4N35_014120</name>
</gene>
<protein>
    <submittedName>
        <fullName evidence="9">Four-carbon acid sugar kinase family protein</fullName>
    </submittedName>
</protein>
<evidence type="ECO:0000313" key="10">
    <source>
        <dbReference type="Proteomes" id="UP000273811"/>
    </source>
</evidence>
<evidence type="ECO:0000256" key="1">
    <source>
        <dbReference type="ARBA" id="ARBA00005715"/>
    </source>
</evidence>
<dbReference type="RefSeq" id="WP_120074786.1">
    <property type="nucleotide sequence ID" value="NZ_CP126113.1"/>
</dbReference>
<evidence type="ECO:0000313" key="9">
    <source>
        <dbReference type="EMBL" id="RWR06530.1"/>
    </source>
</evidence>
<dbReference type="InterPro" id="IPR010737">
    <property type="entry name" value="4-carb_acid_sugar_kinase_N"/>
</dbReference>
<feature type="domain" description="Four-carbon acid sugar kinase N-terminal" evidence="7">
    <location>
        <begin position="4"/>
        <end position="227"/>
    </location>
</feature>
<dbReference type="EMBL" id="QYTU02000035">
    <property type="protein sequence ID" value="RWR06530.1"/>
    <property type="molecule type" value="Genomic_DNA"/>
</dbReference>
<evidence type="ECO:0000256" key="3">
    <source>
        <dbReference type="ARBA" id="ARBA00022741"/>
    </source>
</evidence>
<dbReference type="InterPro" id="IPR037051">
    <property type="entry name" value="4-carb_acid_sugar_kinase_N_sf"/>
</dbReference>
<dbReference type="AlphaFoldDB" id="A0A443IM36"/>
<dbReference type="InterPro" id="IPR042213">
    <property type="entry name" value="NBD_C_sf"/>
</dbReference>
<dbReference type="Pfam" id="PF17042">
    <property type="entry name" value="NBD_C"/>
    <property type="match status" value="1"/>
</dbReference>
<accession>A0A443IM36</accession>
<keyword evidence="10" id="KW-1185">Reference proteome</keyword>
<feature type="domain" description="Four-carbon acid sugar kinase nucleotide binding" evidence="8">
    <location>
        <begin position="244"/>
        <end position="416"/>
    </location>
</feature>
<evidence type="ECO:0000259" key="7">
    <source>
        <dbReference type="Pfam" id="PF07005"/>
    </source>
</evidence>
<evidence type="ECO:0000259" key="8">
    <source>
        <dbReference type="Pfam" id="PF17042"/>
    </source>
</evidence>
<keyword evidence="4 9" id="KW-0418">Kinase</keyword>
<keyword evidence="6" id="KW-0119">Carbohydrate metabolism</keyword>
<name>A0A443IM36_9BACI</name>
<comment type="similarity">
    <text evidence="1">Belongs to the four-carbon acid sugar kinase family.</text>
</comment>
<proteinExistence type="inferred from homology"/>
<evidence type="ECO:0000256" key="4">
    <source>
        <dbReference type="ARBA" id="ARBA00022777"/>
    </source>
</evidence>
<keyword evidence="2" id="KW-0808">Transferase</keyword>
<dbReference type="Gene3D" id="3.40.980.20">
    <property type="entry name" value="Four-carbon acid sugar kinase, nucleotide binding domain"/>
    <property type="match status" value="1"/>
</dbReference>
<comment type="caution">
    <text evidence="9">The sequence shown here is derived from an EMBL/GenBank/DDBJ whole genome shotgun (WGS) entry which is preliminary data.</text>
</comment>
<dbReference type="GO" id="GO:0016301">
    <property type="term" value="F:kinase activity"/>
    <property type="evidence" value="ECO:0007669"/>
    <property type="project" value="UniProtKB-KW"/>
</dbReference>
<dbReference type="InterPro" id="IPR031475">
    <property type="entry name" value="NBD_C"/>
</dbReference>
<dbReference type="SUPFAM" id="SSF142764">
    <property type="entry name" value="YgbK-like"/>
    <property type="match status" value="1"/>
</dbReference>
<dbReference type="OrthoDB" id="9778478at2"/>
<sequence length="438" mass="47327">MRVGVIADDLTGANATGVSLANQGFKTITVVQDAPLPETDKYDAICVDTDSRYIRGEIAEQRVKKVIREFKEKGSEVFCKRIDSTVRGNLGIEIDAFLDELGDTAIAVVVPAFPSSGRITTGGYLLVDGVPVQETDAANDPITPIKKSYIPSIIEDQSSNKVTLIGLDVTLSGVDAITKKLQEKINQGNRIIVLDAVNDEQIEMIAAAMANVQGNLIVPVDPGPLTAYYSKAFLHKKVTEEKLLVTVGSVTSVTGRQLHYLYAKTNTEPILVDPQELVRSGDSWNEEVKRAVRLGLEALKGQSILIITTHHPINKRLDLKSMSETSKVSEDALAKRITDGLAAITYKIIQKSEYKISGIFSSGGDVTSSLCTVGRANGIELEDEVLPLTAYGRFTGGHLDGLNVVTKGGMIGDNRAIYESIKFLETKLLNHKGSVLNG</sequence>
<dbReference type="Gene3D" id="3.40.50.10840">
    <property type="entry name" value="Putative sugar-binding, N-terminal domain"/>
    <property type="match status" value="1"/>
</dbReference>
<evidence type="ECO:0000256" key="5">
    <source>
        <dbReference type="ARBA" id="ARBA00022840"/>
    </source>
</evidence>
<keyword evidence="5" id="KW-0067">ATP-binding</keyword>
<dbReference type="Proteomes" id="UP000273811">
    <property type="component" value="Unassembled WGS sequence"/>
</dbReference>
<evidence type="ECO:0000256" key="6">
    <source>
        <dbReference type="ARBA" id="ARBA00023277"/>
    </source>
</evidence>
<dbReference type="Pfam" id="PF07005">
    <property type="entry name" value="SBD_N"/>
    <property type="match status" value="1"/>
</dbReference>
<reference evidence="9" key="1">
    <citation type="submission" date="2018-12" db="EMBL/GenBank/DDBJ databases">
        <authorList>
            <person name="Sun L."/>
            <person name="Chen Z."/>
        </authorList>
    </citation>
    <scope>NUCLEOTIDE SEQUENCE [LARGE SCALE GENOMIC DNA]</scope>
    <source>
        <strain evidence="9">DSM 16012</strain>
    </source>
</reference>
<evidence type="ECO:0000256" key="2">
    <source>
        <dbReference type="ARBA" id="ARBA00022679"/>
    </source>
</evidence>
<keyword evidence="3" id="KW-0547">Nucleotide-binding</keyword>
<dbReference type="GO" id="GO:0005524">
    <property type="term" value="F:ATP binding"/>
    <property type="evidence" value="ECO:0007669"/>
    <property type="project" value="UniProtKB-KW"/>
</dbReference>
<organism evidence="9 10">
    <name type="scientific">Siminovitchia fortis</name>
    <dbReference type="NCBI Taxonomy" id="254758"/>
    <lineage>
        <taxon>Bacteria</taxon>
        <taxon>Bacillati</taxon>
        <taxon>Bacillota</taxon>
        <taxon>Bacilli</taxon>
        <taxon>Bacillales</taxon>
        <taxon>Bacillaceae</taxon>
        <taxon>Siminovitchia</taxon>
    </lineage>
</organism>